<keyword evidence="8" id="KW-1185">Reference proteome</keyword>
<comment type="caution">
    <text evidence="7">The sequence shown here is derived from an EMBL/GenBank/DDBJ whole genome shotgun (WGS) entry which is preliminary data.</text>
</comment>
<evidence type="ECO:0000256" key="2">
    <source>
        <dbReference type="ARBA" id="ARBA00022723"/>
    </source>
</evidence>
<dbReference type="InterPro" id="IPR050340">
    <property type="entry name" value="Cytosolic_Fe-S_CAF"/>
</dbReference>
<dbReference type="PROSITE" id="PS51379">
    <property type="entry name" value="4FE4S_FER_2"/>
    <property type="match status" value="2"/>
</dbReference>
<feature type="domain" description="4Fe-4S ferredoxin-type" evidence="5">
    <location>
        <begin position="38"/>
        <end position="67"/>
    </location>
</feature>
<protein>
    <submittedName>
        <fullName evidence="7">4Fe-4S binding protein</fullName>
    </submittedName>
</protein>
<dbReference type="Proteomes" id="UP000649345">
    <property type="component" value="Unassembled WGS sequence"/>
</dbReference>
<dbReference type="SUPFAM" id="SSF54862">
    <property type="entry name" value="4Fe-4S ferredoxins"/>
    <property type="match status" value="1"/>
</dbReference>
<feature type="domain" description="4Fe-4S ferredoxin-type" evidence="5">
    <location>
        <begin position="9"/>
        <end position="37"/>
    </location>
</feature>
<accession>A0A923LBP8</accession>
<dbReference type="RefSeq" id="WP_186871777.1">
    <property type="nucleotide sequence ID" value="NZ_JACOOR010000003.1"/>
</dbReference>
<dbReference type="Pfam" id="PF12838">
    <property type="entry name" value="Fer4_7"/>
    <property type="match status" value="1"/>
</dbReference>
<dbReference type="EMBL" id="JACOOR010000003">
    <property type="protein sequence ID" value="MBC5659416.1"/>
    <property type="molecule type" value="Genomic_DNA"/>
</dbReference>
<dbReference type="AlphaFoldDB" id="A0A923LBP8"/>
<keyword evidence="1" id="KW-0004">4Fe-4S</keyword>
<dbReference type="Gene3D" id="1.10.15.40">
    <property type="entry name" value="Electron transport complex subunit B, putative Fe-S cluster"/>
    <property type="match status" value="1"/>
</dbReference>
<feature type="domain" description="4Fe-4S" evidence="6">
    <location>
        <begin position="366"/>
        <end position="427"/>
    </location>
</feature>
<keyword evidence="3" id="KW-0408">Iron</keyword>
<dbReference type="SUPFAM" id="SSF53920">
    <property type="entry name" value="Fe-only hydrogenase"/>
    <property type="match status" value="1"/>
</dbReference>
<sequence length="585" mass="65815">MSTVYADTSFLRFKKVHCKNCYKCVRNCPVKAIRVINHQAQILEDQCILCEKCTLVCPQNAKEELNMIPKIHDFIRGGGQVIASLHPAYVAEFGTDSLPALTEALKKLGLSDAFDAAAGAYLVKTAYENLVEERAQDTPTISSNCPVIVQLIQKRYPDLVPYLAPVLSVMQAHARYLKIRYPDARILSVSPCISGLAQMREADNYVDYVITFSELQEWLAAVQVQVAAPANASPDAERDIRLSRIMAMSGGFTMAMHPSPHQRYLPACGIDSCKQILNEFMTDPKSYSNCFLELNACPNGCIGGPSFRRTRTGLLHGLIRLQNASLYKGISNYKRDDFSAQALTDISRHYDTFILRQQETEVSEEDIKKVLAQMGKFAPEDELNCGACGYNTCREKAKAVLAGKAEISMCVPFMRERQESYSNKIINVMPGILVTVDYQLKVIHMNQAAKDLFDPLHKRALIGETVSDLMDDYTMVNMISFDKNMSHDQIYLEDRDLYLERTLANDRKNQLILCVMKDITKEIEEKQRIRKAQHNAAAMADKLASEQLKLVHQIASLLGETAADTKVAVEQLKRTILREDEDRDE</sequence>
<evidence type="ECO:0000259" key="5">
    <source>
        <dbReference type="PROSITE" id="PS51379"/>
    </source>
</evidence>
<evidence type="ECO:0000256" key="3">
    <source>
        <dbReference type="ARBA" id="ARBA00023004"/>
    </source>
</evidence>
<keyword evidence="4" id="KW-0411">Iron-sulfur</keyword>
<name>A0A923LBP8_9FIRM</name>
<evidence type="ECO:0000313" key="8">
    <source>
        <dbReference type="Proteomes" id="UP000649345"/>
    </source>
</evidence>
<dbReference type="InterPro" id="IPR009016">
    <property type="entry name" value="Fe_hydrogenase"/>
</dbReference>
<evidence type="ECO:0000256" key="1">
    <source>
        <dbReference type="ARBA" id="ARBA00022485"/>
    </source>
</evidence>
<reference evidence="7" key="1">
    <citation type="submission" date="2020-08" db="EMBL/GenBank/DDBJ databases">
        <title>Genome public.</title>
        <authorList>
            <person name="Liu C."/>
            <person name="Sun Q."/>
        </authorList>
    </citation>
    <scope>NUCLEOTIDE SEQUENCE</scope>
    <source>
        <strain evidence="7">NSJ-68</strain>
    </source>
</reference>
<dbReference type="Pfam" id="PF04060">
    <property type="entry name" value="FeS"/>
    <property type="match status" value="1"/>
</dbReference>
<dbReference type="GO" id="GO:0046872">
    <property type="term" value="F:metal ion binding"/>
    <property type="evidence" value="ECO:0007669"/>
    <property type="project" value="UniProtKB-KW"/>
</dbReference>
<organism evidence="7 8">
    <name type="scientific">Anaerosacchariphilus hominis</name>
    <dbReference type="NCBI Taxonomy" id="2763017"/>
    <lineage>
        <taxon>Bacteria</taxon>
        <taxon>Bacillati</taxon>
        <taxon>Bacillota</taxon>
        <taxon>Clostridia</taxon>
        <taxon>Lachnospirales</taxon>
        <taxon>Lachnospiraceae</taxon>
        <taxon>Anaerosacchariphilus</taxon>
    </lineage>
</organism>
<dbReference type="PROSITE" id="PS00198">
    <property type="entry name" value="4FE4S_FER_1"/>
    <property type="match status" value="1"/>
</dbReference>
<keyword evidence="2" id="KW-0479">Metal-binding</keyword>
<evidence type="ECO:0000256" key="4">
    <source>
        <dbReference type="ARBA" id="ARBA00023014"/>
    </source>
</evidence>
<dbReference type="GO" id="GO:0051539">
    <property type="term" value="F:4 iron, 4 sulfur cluster binding"/>
    <property type="evidence" value="ECO:0007669"/>
    <property type="project" value="UniProtKB-KW"/>
</dbReference>
<dbReference type="InterPro" id="IPR017896">
    <property type="entry name" value="4Fe4S_Fe-S-bd"/>
</dbReference>
<evidence type="ECO:0000259" key="6">
    <source>
        <dbReference type="PROSITE" id="PS51656"/>
    </source>
</evidence>
<dbReference type="Gene3D" id="3.30.70.20">
    <property type="match status" value="1"/>
</dbReference>
<dbReference type="PANTHER" id="PTHR11615">
    <property type="entry name" value="NITRATE, FORMATE, IRON DEHYDROGENASE"/>
    <property type="match status" value="1"/>
</dbReference>
<dbReference type="PROSITE" id="PS51656">
    <property type="entry name" value="4FE4S"/>
    <property type="match status" value="1"/>
</dbReference>
<dbReference type="InterPro" id="IPR007202">
    <property type="entry name" value="4Fe-4S_dom"/>
</dbReference>
<dbReference type="Gene3D" id="3.30.450.20">
    <property type="entry name" value="PAS domain"/>
    <property type="match status" value="1"/>
</dbReference>
<gene>
    <name evidence="7" type="ORF">H8S44_06495</name>
</gene>
<dbReference type="InterPro" id="IPR017900">
    <property type="entry name" value="4Fe4S_Fe_S_CS"/>
</dbReference>
<evidence type="ECO:0000313" key="7">
    <source>
        <dbReference type="EMBL" id="MBC5659416.1"/>
    </source>
</evidence>
<dbReference type="Gene3D" id="3.40.950.10">
    <property type="entry name" value="Fe-only Hydrogenase (Larger Subunit), Chain L, domain 3"/>
    <property type="match status" value="1"/>
</dbReference>
<proteinExistence type="predicted"/>
<dbReference type="Pfam" id="PF02906">
    <property type="entry name" value="Fe_hyd_lg_C"/>
    <property type="match status" value="1"/>
</dbReference>
<dbReference type="InterPro" id="IPR004108">
    <property type="entry name" value="Fe_hydrogenase_lsu_C"/>
</dbReference>